<accession>A0A368JTK0</accession>
<keyword evidence="2" id="KW-1185">Reference proteome</keyword>
<dbReference type="GO" id="GO:0016811">
    <property type="term" value="F:hydrolase activity, acting on carbon-nitrogen (but not peptide) bonds, in linear amides"/>
    <property type="evidence" value="ECO:0007669"/>
    <property type="project" value="TreeGrafter"/>
</dbReference>
<dbReference type="OrthoDB" id="9778719at2"/>
<dbReference type="Gene3D" id="3.40.50.10320">
    <property type="entry name" value="LmbE-like"/>
    <property type="match status" value="1"/>
</dbReference>
<reference evidence="1 2" key="1">
    <citation type="submission" date="2018-07" db="EMBL/GenBank/DDBJ databases">
        <title>Genome analysis of Larkinella rosea.</title>
        <authorList>
            <person name="Zhou Z."/>
            <person name="Wang G."/>
        </authorList>
    </citation>
    <scope>NUCLEOTIDE SEQUENCE [LARGE SCALE GENOMIC DNA]</scope>
    <source>
        <strain evidence="2">zzj9</strain>
    </source>
</reference>
<dbReference type="PANTHER" id="PTHR12993:SF30">
    <property type="entry name" value="N-ACETYL-ALPHA-D-GLUCOSAMINYL L-MALATE DEACETYLASE 1"/>
    <property type="match status" value="1"/>
</dbReference>
<dbReference type="InterPro" id="IPR003737">
    <property type="entry name" value="GlcNAc_PI_deacetylase-related"/>
</dbReference>
<dbReference type="RefSeq" id="WP_114404914.1">
    <property type="nucleotide sequence ID" value="NZ_QOWE01000003.1"/>
</dbReference>
<dbReference type="PANTHER" id="PTHR12993">
    <property type="entry name" value="N-ACETYLGLUCOSAMINYL-PHOSPHATIDYLINOSITOL DE-N-ACETYLASE-RELATED"/>
    <property type="match status" value="1"/>
</dbReference>
<gene>
    <name evidence="1" type="primary">bshB1</name>
    <name evidence="1" type="ORF">DUE52_05285</name>
</gene>
<dbReference type="GO" id="GO:0019213">
    <property type="term" value="F:deacetylase activity"/>
    <property type="evidence" value="ECO:0007669"/>
    <property type="project" value="InterPro"/>
</dbReference>
<dbReference type="Pfam" id="PF02585">
    <property type="entry name" value="PIG-L"/>
    <property type="match status" value="1"/>
</dbReference>
<dbReference type="Proteomes" id="UP000253383">
    <property type="component" value="Unassembled WGS sequence"/>
</dbReference>
<proteinExistence type="predicted"/>
<dbReference type="InterPro" id="IPR024078">
    <property type="entry name" value="LmbE-like_dom_sf"/>
</dbReference>
<sequence length="244" mass="27605">MKLDLLVIAVHPDDAELGCAGTILSLVAQGKKVGIVDLTRGELGTRGTPEIRLQEADAAARILGLSARENMGFRDGFFRNDEEHQKALMVAIRRYKPDIVITNAIYDRHPDHGRASELVVDACFYSGLRQIKTVDNLGADATGLEQESWRPKLVYHLIQDRYIKPDFIVDITDFYEKKQESLLAYKSQFYDPKSNEPMSYIASQEFMEFLRARAEEFGHVIGVKYGEGFTVDRTIGVKNLFDLK</sequence>
<comment type="caution">
    <text evidence="1">The sequence shown here is derived from an EMBL/GenBank/DDBJ whole genome shotgun (WGS) entry which is preliminary data.</text>
</comment>
<dbReference type="SUPFAM" id="SSF102588">
    <property type="entry name" value="LmbE-like"/>
    <property type="match status" value="1"/>
</dbReference>
<dbReference type="InterPro" id="IPR023842">
    <property type="entry name" value="Bacillithiol_biosynth_BshB1"/>
</dbReference>
<dbReference type="GO" id="GO:0071793">
    <property type="term" value="P:bacillithiol biosynthetic process"/>
    <property type="evidence" value="ECO:0007669"/>
    <property type="project" value="InterPro"/>
</dbReference>
<name>A0A368JTK0_9BACT</name>
<dbReference type="EMBL" id="QOWE01000003">
    <property type="protein sequence ID" value="RCR71000.1"/>
    <property type="molecule type" value="Genomic_DNA"/>
</dbReference>
<evidence type="ECO:0000313" key="1">
    <source>
        <dbReference type="EMBL" id="RCR71000.1"/>
    </source>
</evidence>
<organism evidence="1 2">
    <name type="scientific">Larkinella punicea</name>
    <dbReference type="NCBI Taxonomy" id="2315727"/>
    <lineage>
        <taxon>Bacteria</taxon>
        <taxon>Pseudomonadati</taxon>
        <taxon>Bacteroidota</taxon>
        <taxon>Cytophagia</taxon>
        <taxon>Cytophagales</taxon>
        <taxon>Spirosomataceae</taxon>
        <taxon>Larkinella</taxon>
    </lineage>
</organism>
<dbReference type="AlphaFoldDB" id="A0A368JTK0"/>
<protein>
    <submittedName>
        <fullName evidence="1">Bacillithiol biosynthesis deacetylase BshB1</fullName>
    </submittedName>
</protein>
<dbReference type="NCBIfam" id="TIGR04001">
    <property type="entry name" value="thiol_BshB1"/>
    <property type="match status" value="1"/>
</dbReference>
<evidence type="ECO:0000313" key="2">
    <source>
        <dbReference type="Proteomes" id="UP000253383"/>
    </source>
</evidence>